<keyword evidence="2" id="KW-1185">Reference proteome</keyword>
<evidence type="ECO:0000313" key="1">
    <source>
        <dbReference type="EMBL" id="CAB1456888.1"/>
    </source>
</evidence>
<reference evidence="1" key="1">
    <citation type="submission" date="2020-03" db="EMBL/GenBank/DDBJ databases">
        <authorList>
            <person name="Weist P."/>
        </authorList>
    </citation>
    <scope>NUCLEOTIDE SEQUENCE</scope>
</reference>
<name>A0A9N7VTG9_PLEPL</name>
<comment type="caution">
    <text evidence="1">The sequence shown here is derived from an EMBL/GenBank/DDBJ whole genome shotgun (WGS) entry which is preliminary data.</text>
</comment>
<protein>
    <submittedName>
        <fullName evidence="1">Uncharacterized protein</fullName>
    </submittedName>
</protein>
<accession>A0A9N7VTG9</accession>
<gene>
    <name evidence="1" type="ORF">PLEPLA_LOCUS44684</name>
</gene>
<dbReference type="EMBL" id="CADEAL010004317">
    <property type="protein sequence ID" value="CAB1456888.1"/>
    <property type="molecule type" value="Genomic_DNA"/>
</dbReference>
<dbReference type="Proteomes" id="UP001153269">
    <property type="component" value="Unassembled WGS sequence"/>
</dbReference>
<sequence>MSPSPSWPSTVLPCPPTHSELLSHILLSLDCPSPSTCHDPTVVIHLPYGAYPSPPPPSRSLMRGPTHFYLTLTPPRVLSLYEDHTRMLPVVRGSRVASLLTRLPSPSNYPTGSREFECARGPRCHSCARAALGSADFRSVRTQALDARCCYSWPTPCPPLSCPALMLRRGVLPSSAQSASRFCHRRALGRVVRFFRPILDVTLGLSVSLAPLSGPAPRSARACISCPRLPSSCCCSFLLCASSAQWDGSRVSYQKYSLRPAHSPSHALHLHSACPLSCCTTPPSRQRLHMAGITSQTFVSHVPASRPPRSLFPSLLRTPCRDPRSHPRFFTLLHPWTTLIFLQRVVCVLTTQPCLAIRTALACAAPSIFILYHGHSICFTSGTLPHDHRRGFHLLHRFEPRHSARRQGFCPSCDSARSCLIGCTQRLGTYLQLEISHLLCRLLISAMCLRDSYVPEHNLALPAGSLEAERPA</sequence>
<evidence type="ECO:0000313" key="2">
    <source>
        <dbReference type="Proteomes" id="UP001153269"/>
    </source>
</evidence>
<proteinExistence type="predicted"/>
<dbReference type="AlphaFoldDB" id="A0A9N7VTG9"/>
<organism evidence="1 2">
    <name type="scientific">Pleuronectes platessa</name>
    <name type="common">European plaice</name>
    <dbReference type="NCBI Taxonomy" id="8262"/>
    <lineage>
        <taxon>Eukaryota</taxon>
        <taxon>Metazoa</taxon>
        <taxon>Chordata</taxon>
        <taxon>Craniata</taxon>
        <taxon>Vertebrata</taxon>
        <taxon>Euteleostomi</taxon>
        <taxon>Actinopterygii</taxon>
        <taxon>Neopterygii</taxon>
        <taxon>Teleostei</taxon>
        <taxon>Neoteleostei</taxon>
        <taxon>Acanthomorphata</taxon>
        <taxon>Carangaria</taxon>
        <taxon>Pleuronectiformes</taxon>
        <taxon>Pleuronectoidei</taxon>
        <taxon>Pleuronectidae</taxon>
        <taxon>Pleuronectes</taxon>
    </lineage>
</organism>